<dbReference type="RefSeq" id="XP_033395263.1">
    <property type="nucleotide sequence ID" value="XM_033546917.1"/>
</dbReference>
<feature type="region of interest" description="Disordered" evidence="6">
    <location>
        <begin position="328"/>
        <end position="387"/>
    </location>
</feature>
<evidence type="ECO:0000313" key="9">
    <source>
        <dbReference type="EMBL" id="KAF2139550.1"/>
    </source>
</evidence>
<evidence type="ECO:0000256" key="5">
    <source>
        <dbReference type="ARBA" id="ARBA00038359"/>
    </source>
</evidence>
<dbReference type="OrthoDB" id="2988756at2759"/>
<keyword evidence="2 7" id="KW-0812">Transmembrane</keyword>
<evidence type="ECO:0000256" key="7">
    <source>
        <dbReference type="SAM" id="Phobius"/>
    </source>
</evidence>
<comment type="similarity">
    <text evidence="5">Belongs to the SAT4 family.</text>
</comment>
<comment type="subcellular location">
    <subcellularLocation>
        <location evidence="1">Membrane</location>
        <topology evidence="1">Multi-pass membrane protein</topology>
    </subcellularLocation>
</comment>
<evidence type="ECO:0000256" key="1">
    <source>
        <dbReference type="ARBA" id="ARBA00004141"/>
    </source>
</evidence>
<proteinExistence type="inferred from homology"/>
<dbReference type="Pfam" id="PF20684">
    <property type="entry name" value="Fung_rhodopsin"/>
    <property type="match status" value="1"/>
</dbReference>
<evidence type="ECO:0000256" key="6">
    <source>
        <dbReference type="SAM" id="MobiDB-lite"/>
    </source>
</evidence>
<evidence type="ECO:0000256" key="4">
    <source>
        <dbReference type="ARBA" id="ARBA00023136"/>
    </source>
</evidence>
<feature type="domain" description="Rhodopsin" evidence="8">
    <location>
        <begin position="34"/>
        <end position="280"/>
    </location>
</feature>
<protein>
    <recommendedName>
        <fullName evidence="8">Rhodopsin domain-containing protein</fullName>
    </recommendedName>
</protein>
<accession>A0A6A6B6A7</accession>
<reference evidence="9" key="1">
    <citation type="journal article" date="2020" name="Stud. Mycol.">
        <title>101 Dothideomycetes genomes: a test case for predicting lifestyles and emergence of pathogens.</title>
        <authorList>
            <person name="Haridas S."/>
            <person name="Albert R."/>
            <person name="Binder M."/>
            <person name="Bloem J."/>
            <person name="Labutti K."/>
            <person name="Salamov A."/>
            <person name="Andreopoulos B."/>
            <person name="Baker S."/>
            <person name="Barry K."/>
            <person name="Bills G."/>
            <person name="Bluhm B."/>
            <person name="Cannon C."/>
            <person name="Castanera R."/>
            <person name="Culley D."/>
            <person name="Daum C."/>
            <person name="Ezra D."/>
            <person name="Gonzalez J."/>
            <person name="Henrissat B."/>
            <person name="Kuo A."/>
            <person name="Liang C."/>
            <person name="Lipzen A."/>
            <person name="Lutzoni F."/>
            <person name="Magnuson J."/>
            <person name="Mondo S."/>
            <person name="Nolan M."/>
            <person name="Ohm R."/>
            <person name="Pangilinan J."/>
            <person name="Park H.-J."/>
            <person name="Ramirez L."/>
            <person name="Alfaro M."/>
            <person name="Sun H."/>
            <person name="Tritt A."/>
            <person name="Yoshinaga Y."/>
            <person name="Zwiers L.-H."/>
            <person name="Turgeon B."/>
            <person name="Goodwin S."/>
            <person name="Spatafora J."/>
            <person name="Crous P."/>
            <person name="Grigoriev I."/>
        </authorList>
    </citation>
    <scope>NUCLEOTIDE SEQUENCE</scope>
    <source>
        <strain evidence="9">CBS 121167</strain>
    </source>
</reference>
<keyword evidence="10" id="KW-1185">Reference proteome</keyword>
<keyword evidence="4 7" id="KW-0472">Membrane</keyword>
<evidence type="ECO:0000259" key="8">
    <source>
        <dbReference type="Pfam" id="PF20684"/>
    </source>
</evidence>
<feature type="compositionally biased region" description="Low complexity" evidence="6">
    <location>
        <begin position="303"/>
        <end position="312"/>
    </location>
</feature>
<dbReference type="EMBL" id="ML995492">
    <property type="protein sequence ID" value="KAF2139550.1"/>
    <property type="molecule type" value="Genomic_DNA"/>
</dbReference>
<feature type="transmembrane region" description="Helical" evidence="7">
    <location>
        <begin position="220"/>
        <end position="243"/>
    </location>
</feature>
<organism evidence="9 10">
    <name type="scientific">Aplosporella prunicola CBS 121167</name>
    <dbReference type="NCBI Taxonomy" id="1176127"/>
    <lineage>
        <taxon>Eukaryota</taxon>
        <taxon>Fungi</taxon>
        <taxon>Dikarya</taxon>
        <taxon>Ascomycota</taxon>
        <taxon>Pezizomycotina</taxon>
        <taxon>Dothideomycetes</taxon>
        <taxon>Dothideomycetes incertae sedis</taxon>
        <taxon>Botryosphaeriales</taxon>
        <taxon>Aplosporellaceae</taxon>
        <taxon>Aplosporella</taxon>
    </lineage>
</organism>
<dbReference type="PANTHER" id="PTHR33048:SF146">
    <property type="entry name" value="INTEGRAL MEMBRANE PROTEIN"/>
    <property type="match status" value="1"/>
</dbReference>
<feature type="transmembrane region" description="Helical" evidence="7">
    <location>
        <begin position="136"/>
        <end position="157"/>
    </location>
</feature>
<feature type="transmembrane region" description="Helical" evidence="7">
    <location>
        <begin position="255"/>
        <end position="280"/>
    </location>
</feature>
<feature type="compositionally biased region" description="Polar residues" evidence="6">
    <location>
        <begin position="371"/>
        <end position="387"/>
    </location>
</feature>
<dbReference type="GO" id="GO:0016020">
    <property type="term" value="C:membrane"/>
    <property type="evidence" value="ECO:0007669"/>
    <property type="project" value="UniProtKB-SubCell"/>
</dbReference>
<sequence>MTSSSGAIHNYFTPEVLVHTGYTLIAVISTVVTARFIIRIWKRKGPQIEDFLVLLSFGLFLALTISYIIVTPPMFRVYNVEMGKAPPYPTMIDDAVFMVKIFFYNTMLLWFTLWTVKFSLLALYRRLMTNLRTYIILWWILVIFCALTLIGAVISNITSCHSMRAWFTPGLCTTPRDINAQIASLYYAFAVDVLTDLLIMALPIRLIWNLQMPRMEKAGIGALFCTGFVCIIIAIIRVVQIGTRAGNNSTPSSSWLALWAIVESAIAVFIGCCPAFAAFYRTKRNTSRGYSKSKEKPPRSGHSAPSSASAKTAAANLLPPRPDGIMLKSVASRGGGPARVLSSYWDDEGGSSQEELAKGGELRLSEGGIYVTTSVRQDSSSGHAERV</sequence>
<feature type="transmembrane region" description="Helical" evidence="7">
    <location>
        <begin position="101"/>
        <end position="124"/>
    </location>
</feature>
<feature type="transmembrane region" description="Helical" evidence="7">
    <location>
        <begin position="185"/>
        <end position="208"/>
    </location>
</feature>
<feature type="transmembrane region" description="Helical" evidence="7">
    <location>
        <begin position="50"/>
        <end position="70"/>
    </location>
</feature>
<dbReference type="AlphaFoldDB" id="A0A6A6B6A7"/>
<feature type="region of interest" description="Disordered" evidence="6">
    <location>
        <begin position="288"/>
        <end position="312"/>
    </location>
</feature>
<dbReference type="PANTHER" id="PTHR33048">
    <property type="entry name" value="PTH11-LIKE INTEGRAL MEMBRANE PROTEIN (AFU_ORTHOLOGUE AFUA_5G11245)"/>
    <property type="match status" value="1"/>
</dbReference>
<feature type="transmembrane region" description="Helical" evidence="7">
    <location>
        <begin position="20"/>
        <end position="38"/>
    </location>
</feature>
<feature type="compositionally biased region" description="Basic and acidic residues" evidence="6">
    <location>
        <begin position="355"/>
        <end position="364"/>
    </location>
</feature>
<dbReference type="InterPro" id="IPR049326">
    <property type="entry name" value="Rhodopsin_dom_fungi"/>
</dbReference>
<dbReference type="Proteomes" id="UP000799438">
    <property type="component" value="Unassembled WGS sequence"/>
</dbReference>
<evidence type="ECO:0000256" key="2">
    <source>
        <dbReference type="ARBA" id="ARBA00022692"/>
    </source>
</evidence>
<name>A0A6A6B6A7_9PEZI</name>
<gene>
    <name evidence="9" type="ORF">K452DRAFT_62192</name>
</gene>
<evidence type="ECO:0000313" key="10">
    <source>
        <dbReference type="Proteomes" id="UP000799438"/>
    </source>
</evidence>
<evidence type="ECO:0000256" key="3">
    <source>
        <dbReference type="ARBA" id="ARBA00022989"/>
    </source>
</evidence>
<dbReference type="GeneID" id="54304424"/>
<dbReference type="InterPro" id="IPR052337">
    <property type="entry name" value="SAT4-like"/>
</dbReference>
<keyword evidence="3 7" id="KW-1133">Transmembrane helix</keyword>